<dbReference type="KEGG" id="dti:Desti_2296"/>
<feature type="compositionally biased region" description="Basic residues" evidence="1">
    <location>
        <begin position="57"/>
        <end position="66"/>
    </location>
</feature>
<dbReference type="RefSeq" id="WP_014810127.1">
    <property type="nucleotide sequence ID" value="NC_018025.1"/>
</dbReference>
<reference evidence="3" key="1">
    <citation type="submission" date="2012-06" db="EMBL/GenBank/DDBJ databases">
        <title>Complete sequence of chromosome of Desulfomonile tiedjei DSM 6799.</title>
        <authorList>
            <person name="Lucas S."/>
            <person name="Copeland A."/>
            <person name="Lapidus A."/>
            <person name="Glavina del Rio T."/>
            <person name="Dalin E."/>
            <person name="Tice H."/>
            <person name="Bruce D."/>
            <person name="Goodwin L."/>
            <person name="Pitluck S."/>
            <person name="Peters L."/>
            <person name="Ovchinnikova G."/>
            <person name="Zeytun A."/>
            <person name="Lu M."/>
            <person name="Kyrpides N."/>
            <person name="Mavromatis K."/>
            <person name="Ivanova N."/>
            <person name="Brettin T."/>
            <person name="Detter J.C."/>
            <person name="Han C."/>
            <person name="Larimer F."/>
            <person name="Land M."/>
            <person name="Hauser L."/>
            <person name="Markowitz V."/>
            <person name="Cheng J.-F."/>
            <person name="Hugenholtz P."/>
            <person name="Woyke T."/>
            <person name="Wu D."/>
            <person name="Spring S."/>
            <person name="Schroeder M."/>
            <person name="Brambilla E."/>
            <person name="Klenk H.-P."/>
            <person name="Eisen J.A."/>
        </authorList>
    </citation>
    <scope>NUCLEOTIDE SEQUENCE [LARGE SCALE GENOMIC DNA]</scope>
    <source>
        <strain evidence="3">ATCC 49306 / DSM 6799 / DCB-1</strain>
    </source>
</reference>
<protein>
    <recommendedName>
        <fullName evidence="4">Ribbon-helix-helix protein, copG family</fullName>
    </recommendedName>
</protein>
<dbReference type="Proteomes" id="UP000006055">
    <property type="component" value="Chromosome"/>
</dbReference>
<feature type="region of interest" description="Disordered" evidence="1">
    <location>
        <begin position="47"/>
        <end position="66"/>
    </location>
</feature>
<proteinExistence type="predicted"/>
<evidence type="ECO:0008006" key="4">
    <source>
        <dbReference type="Google" id="ProtNLM"/>
    </source>
</evidence>
<accession>I4C5Z3</accession>
<gene>
    <name evidence="2" type="ordered locus">Desti_2296</name>
</gene>
<dbReference type="STRING" id="706587.Desti_2296"/>
<sequence length="66" mass="7378">MEREGFNQTIAVKVSNSIADLLANLAAQRGITVSAYIRNLIDAGLRSTGDRQDRPAIQRRRPLRGW</sequence>
<dbReference type="EMBL" id="CP003360">
    <property type="protein sequence ID" value="AFM24984.1"/>
    <property type="molecule type" value="Genomic_DNA"/>
</dbReference>
<keyword evidence="3" id="KW-1185">Reference proteome</keyword>
<organism evidence="2 3">
    <name type="scientific">Desulfomonile tiedjei (strain ATCC 49306 / DSM 6799 / DCB-1)</name>
    <dbReference type="NCBI Taxonomy" id="706587"/>
    <lineage>
        <taxon>Bacteria</taxon>
        <taxon>Pseudomonadati</taxon>
        <taxon>Thermodesulfobacteriota</taxon>
        <taxon>Desulfomonilia</taxon>
        <taxon>Desulfomonilales</taxon>
        <taxon>Desulfomonilaceae</taxon>
        <taxon>Desulfomonile</taxon>
    </lineage>
</organism>
<evidence type="ECO:0000256" key="1">
    <source>
        <dbReference type="SAM" id="MobiDB-lite"/>
    </source>
</evidence>
<evidence type="ECO:0000313" key="3">
    <source>
        <dbReference type="Proteomes" id="UP000006055"/>
    </source>
</evidence>
<evidence type="ECO:0000313" key="2">
    <source>
        <dbReference type="EMBL" id="AFM24984.1"/>
    </source>
</evidence>
<dbReference type="AlphaFoldDB" id="I4C5Z3"/>
<name>I4C5Z3_DESTA</name>
<dbReference type="HOGENOM" id="CLU_2824133_0_0_7"/>